<dbReference type="AlphaFoldDB" id="A0A4V6PSP2"/>
<reference evidence="1 2" key="1">
    <citation type="submission" date="2019-03" db="EMBL/GenBank/DDBJ databases">
        <title>Sequencing the genomes of 1000 actinobacteria strains.</title>
        <authorList>
            <person name="Klenk H.-P."/>
        </authorList>
    </citation>
    <scope>NUCLEOTIDE SEQUENCE [LARGE SCALE GENOMIC DNA]</scope>
    <source>
        <strain evidence="1 2">DSM 43805</strain>
    </source>
</reference>
<evidence type="ECO:0000313" key="2">
    <source>
        <dbReference type="Proteomes" id="UP000294901"/>
    </source>
</evidence>
<dbReference type="RefSeq" id="WP_133878309.1">
    <property type="nucleotide sequence ID" value="NZ_BOMD01000037.1"/>
</dbReference>
<dbReference type="Proteomes" id="UP000294901">
    <property type="component" value="Unassembled WGS sequence"/>
</dbReference>
<keyword evidence="2" id="KW-1185">Reference proteome</keyword>
<proteinExistence type="predicted"/>
<evidence type="ECO:0008006" key="3">
    <source>
        <dbReference type="Google" id="ProtNLM"/>
    </source>
</evidence>
<dbReference type="EMBL" id="SNWR01000002">
    <property type="protein sequence ID" value="TDO32328.1"/>
    <property type="molecule type" value="Genomic_DNA"/>
</dbReference>
<gene>
    <name evidence="1" type="ORF">C8E87_7785</name>
</gene>
<organism evidence="1 2">
    <name type="scientific">Paractinoplanes brasiliensis</name>
    <dbReference type="NCBI Taxonomy" id="52695"/>
    <lineage>
        <taxon>Bacteria</taxon>
        <taxon>Bacillati</taxon>
        <taxon>Actinomycetota</taxon>
        <taxon>Actinomycetes</taxon>
        <taxon>Micromonosporales</taxon>
        <taxon>Micromonosporaceae</taxon>
        <taxon>Paractinoplanes</taxon>
    </lineage>
</organism>
<protein>
    <recommendedName>
        <fullName evidence="3">NHL repeat-containing protein</fullName>
    </recommendedName>
</protein>
<comment type="caution">
    <text evidence="1">The sequence shown here is derived from an EMBL/GenBank/DDBJ whole genome shotgun (WGS) entry which is preliminary data.</text>
</comment>
<accession>A0A4V6PSP2</accession>
<dbReference type="SUPFAM" id="SSF101898">
    <property type="entry name" value="NHL repeat"/>
    <property type="match status" value="1"/>
</dbReference>
<sequence length="165" mass="16866">MVGSIPRRACAVLLATLVIALGGLVGARPAGAEPHIDNPGETMLYFTAPGGLTRVGSYGYPQDTFPVTGATSVALDNDGSVYVAGRPEAGPLVRELEPSGSWGTSLFPHLTDAADVAVRDGRVVVADTTALTARGPGDEPASTLAPGVHPVKVVDTAARGVLRRR</sequence>
<evidence type="ECO:0000313" key="1">
    <source>
        <dbReference type="EMBL" id="TDO32328.1"/>
    </source>
</evidence>
<name>A0A4V6PSP2_9ACTN</name>